<comment type="caution">
    <text evidence="3">The sequence shown here is derived from an EMBL/GenBank/DDBJ whole genome shotgun (WGS) entry which is preliminary data.</text>
</comment>
<dbReference type="Pfam" id="PF09587">
    <property type="entry name" value="PGA_cap"/>
    <property type="match status" value="1"/>
</dbReference>
<dbReference type="SUPFAM" id="SSF56300">
    <property type="entry name" value="Metallo-dependent phosphatases"/>
    <property type="match status" value="1"/>
</dbReference>
<dbReference type="SMART" id="SM00854">
    <property type="entry name" value="PGA_cap"/>
    <property type="match status" value="1"/>
</dbReference>
<dbReference type="InterPro" id="IPR029052">
    <property type="entry name" value="Metallo-depent_PP-like"/>
</dbReference>
<dbReference type="InterPro" id="IPR052169">
    <property type="entry name" value="CW_Biosynth-Accessory"/>
</dbReference>
<gene>
    <name evidence="3" type="ORF">JOM49_005686</name>
</gene>
<accession>A0ABS4PZ32</accession>
<protein>
    <submittedName>
        <fullName evidence="3">Poly-gamma-glutamate synthesis protein (Capsule biosynthesis protein)</fullName>
    </submittedName>
</protein>
<dbReference type="InterPro" id="IPR019079">
    <property type="entry name" value="Capsule_synth_CapA"/>
</dbReference>
<dbReference type="RefSeq" id="WP_209667215.1">
    <property type="nucleotide sequence ID" value="NZ_JAGGMS010000001.1"/>
</dbReference>
<reference evidence="3 4" key="1">
    <citation type="submission" date="2021-03" db="EMBL/GenBank/DDBJ databases">
        <title>Sequencing the genomes of 1000 actinobacteria strains.</title>
        <authorList>
            <person name="Klenk H.-P."/>
        </authorList>
    </citation>
    <scope>NUCLEOTIDE SEQUENCE [LARGE SCALE GENOMIC DNA]</scope>
    <source>
        <strain evidence="3 4">DSM 45510</strain>
    </source>
</reference>
<dbReference type="EMBL" id="JAGGMS010000001">
    <property type="protein sequence ID" value="MBP2184160.1"/>
    <property type="molecule type" value="Genomic_DNA"/>
</dbReference>
<comment type="similarity">
    <text evidence="1">Belongs to the CapA family.</text>
</comment>
<dbReference type="Proteomes" id="UP000741013">
    <property type="component" value="Unassembled WGS sequence"/>
</dbReference>
<name>A0ABS4PZ32_9PSEU</name>
<organism evidence="3 4">
    <name type="scientific">Amycolatopsis magusensis</name>
    <dbReference type="NCBI Taxonomy" id="882444"/>
    <lineage>
        <taxon>Bacteria</taxon>
        <taxon>Bacillati</taxon>
        <taxon>Actinomycetota</taxon>
        <taxon>Actinomycetes</taxon>
        <taxon>Pseudonocardiales</taxon>
        <taxon>Pseudonocardiaceae</taxon>
        <taxon>Amycolatopsis</taxon>
    </lineage>
</organism>
<evidence type="ECO:0000313" key="4">
    <source>
        <dbReference type="Proteomes" id="UP000741013"/>
    </source>
</evidence>
<sequence>MITITAVGDLILDEPDPASFLAPSASLFRRAEVAIGHVEVPHSTTTTQISTDVPAPPADPAALGALAAAGFDVVTLAGNHIFDAGEVGVTDTVAHARAAGLVPVGAGADLTEARTPAVVERDGLRIGVLSYNCVGPRESWATSRKAGCAYVHVLTHYELDHASPGGPPRIYTFADPDSLEAMAADISALRAEADVVLVALHKGVGHTPAAVAMYESPVARAAIDAGADAVFGHHAHIMRGIEVHRGKPIFHGLGNFVTVTRALTPSEGGDSAERAAWAEKRKALYGFAPDPDLPFYPFHPESRNTVVAVCRFDRDGLAEAGVVPCHIDDHGRPVPLEPASPEGEAVLAYLRDITARARLGGELVRRGDQVLLAGAGRVPALEGQP</sequence>
<dbReference type="PANTHER" id="PTHR33393:SF13">
    <property type="entry name" value="PGA BIOSYNTHESIS PROTEIN CAPA"/>
    <property type="match status" value="1"/>
</dbReference>
<dbReference type="PANTHER" id="PTHR33393">
    <property type="entry name" value="POLYGLUTAMINE SYNTHESIS ACCESSORY PROTEIN RV0574C-RELATED"/>
    <property type="match status" value="1"/>
</dbReference>
<feature type="domain" description="Capsule synthesis protein CapA" evidence="2">
    <location>
        <begin position="3"/>
        <end position="260"/>
    </location>
</feature>
<evidence type="ECO:0000313" key="3">
    <source>
        <dbReference type="EMBL" id="MBP2184160.1"/>
    </source>
</evidence>
<evidence type="ECO:0000256" key="1">
    <source>
        <dbReference type="ARBA" id="ARBA00005662"/>
    </source>
</evidence>
<dbReference type="Gene3D" id="3.60.21.10">
    <property type="match status" value="1"/>
</dbReference>
<proteinExistence type="inferred from homology"/>
<evidence type="ECO:0000259" key="2">
    <source>
        <dbReference type="SMART" id="SM00854"/>
    </source>
</evidence>
<keyword evidence="4" id="KW-1185">Reference proteome</keyword>